<protein>
    <submittedName>
        <fullName evidence="1">Uncharacterized protein</fullName>
    </submittedName>
</protein>
<sequence>MPFYKDKIAFEDAQSVIGNSLPEPKIGDEGKETVNSSSLRFTYIGPLAEWSRFTEDVATFYNSSKLQKAFKRCEHVGVGLDDVIGKTWKNFTTFEYTKIGAEIGLHGRFMANATTPVQAVIATLLDPDHDTSSKQDALPSLPKNFACGDAKIVHLKARAGYTTEPDIVFTMPSSGEAMKVRLIGEVKSCSTYKVDAHIEDLSQSKYGIRNFIGQVARDMQERGIRFGFITTYKETVFVKISLQADKTYGLYYSKIVNHTDTVTRDSRGNLTGISVRLGILYLLYRVSQGDGGWTFPSDDIIPEDWIVHDEYSCDDGDEADPETTMYQPTPEPKRVIDPASMMNDRELRSKKSGKKVHIML</sequence>
<reference evidence="1" key="1">
    <citation type="journal article" date="2020" name="Stud. Mycol.">
        <title>101 Dothideomycetes genomes: a test case for predicting lifestyles and emergence of pathogens.</title>
        <authorList>
            <person name="Haridas S."/>
            <person name="Albert R."/>
            <person name="Binder M."/>
            <person name="Bloem J."/>
            <person name="Labutti K."/>
            <person name="Salamov A."/>
            <person name="Andreopoulos B."/>
            <person name="Baker S."/>
            <person name="Barry K."/>
            <person name="Bills G."/>
            <person name="Bluhm B."/>
            <person name="Cannon C."/>
            <person name="Castanera R."/>
            <person name="Culley D."/>
            <person name="Daum C."/>
            <person name="Ezra D."/>
            <person name="Gonzalez J."/>
            <person name="Henrissat B."/>
            <person name="Kuo A."/>
            <person name="Liang C."/>
            <person name="Lipzen A."/>
            <person name="Lutzoni F."/>
            <person name="Magnuson J."/>
            <person name="Mondo S."/>
            <person name="Nolan M."/>
            <person name="Ohm R."/>
            <person name="Pangilinan J."/>
            <person name="Park H.-J."/>
            <person name="Ramirez L."/>
            <person name="Alfaro M."/>
            <person name="Sun H."/>
            <person name="Tritt A."/>
            <person name="Yoshinaga Y."/>
            <person name="Zwiers L.-H."/>
            <person name="Turgeon B."/>
            <person name="Goodwin S."/>
            <person name="Spatafora J."/>
            <person name="Crous P."/>
            <person name="Grigoriev I."/>
        </authorList>
    </citation>
    <scope>NUCLEOTIDE SEQUENCE</scope>
    <source>
        <strain evidence="1">CBS 473.64</strain>
    </source>
</reference>
<evidence type="ECO:0000313" key="1">
    <source>
        <dbReference type="EMBL" id="KAF2637344.1"/>
    </source>
</evidence>
<name>A0A6A6RTJ5_9PLEO</name>
<accession>A0A6A6RTJ5</accession>
<gene>
    <name evidence="1" type="ORF">P280DRAFT_482798</name>
</gene>
<dbReference type="AlphaFoldDB" id="A0A6A6RTJ5"/>
<proteinExistence type="predicted"/>
<organism evidence="1 2">
    <name type="scientific">Massarina eburnea CBS 473.64</name>
    <dbReference type="NCBI Taxonomy" id="1395130"/>
    <lineage>
        <taxon>Eukaryota</taxon>
        <taxon>Fungi</taxon>
        <taxon>Dikarya</taxon>
        <taxon>Ascomycota</taxon>
        <taxon>Pezizomycotina</taxon>
        <taxon>Dothideomycetes</taxon>
        <taxon>Pleosporomycetidae</taxon>
        <taxon>Pleosporales</taxon>
        <taxon>Massarineae</taxon>
        <taxon>Massarinaceae</taxon>
        <taxon>Massarina</taxon>
    </lineage>
</organism>
<dbReference type="Proteomes" id="UP000799753">
    <property type="component" value="Unassembled WGS sequence"/>
</dbReference>
<dbReference type="EMBL" id="MU006793">
    <property type="protein sequence ID" value="KAF2637344.1"/>
    <property type="molecule type" value="Genomic_DNA"/>
</dbReference>
<evidence type="ECO:0000313" key="2">
    <source>
        <dbReference type="Proteomes" id="UP000799753"/>
    </source>
</evidence>
<keyword evidence="2" id="KW-1185">Reference proteome</keyword>
<dbReference type="OrthoDB" id="3796275at2759"/>